<proteinExistence type="predicted"/>
<dbReference type="KEGG" id="cma:Cmaq_0794"/>
<dbReference type="eggNOG" id="arCOG04155">
    <property type="taxonomic scope" value="Archaea"/>
</dbReference>
<protein>
    <recommendedName>
        <fullName evidence="3">Iron-sulfur cluster loop</fullName>
    </recommendedName>
</protein>
<gene>
    <name evidence="1" type="ordered locus">Cmaq_0794</name>
</gene>
<evidence type="ECO:0000313" key="1">
    <source>
        <dbReference type="EMBL" id="ABW01629.1"/>
    </source>
</evidence>
<dbReference type="AlphaFoldDB" id="A8MCX3"/>
<dbReference type="InterPro" id="IPR011257">
    <property type="entry name" value="DNA_glycosylase"/>
</dbReference>
<dbReference type="GeneID" id="5710359"/>
<reference evidence="1 2" key="1">
    <citation type="submission" date="2007-10" db="EMBL/GenBank/DDBJ databases">
        <title>Complete sequence of Caldivirga maquilingensis IC-167.</title>
        <authorList>
            <consortium name="US DOE Joint Genome Institute"/>
            <person name="Copeland A."/>
            <person name="Lucas S."/>
            <person name="Lapidus A."/>
            <person name="Barry K."/>
            <person name="Glavina del Rio T."/>
            <person name="Dalin E."/>
            <person name="Tice H."/>
            <person name="Pitluck S."/>
            <person name="Saunders E."/>
            <person name="Brettin T."/>
            <person name="Bruce D."/>
            <person name="Detter J.C."/>
            <person name="Han C."/>
            <person name="Schmutz J."/>
            <person name="Larimer F."/>
            <person name="Land M."/>
            <person name="Hauser L."/>
            <person name="Kyrpides N."/>
            <person name="Ivanova N."/>
            <person name="Biddle J.F."/>
            <person name="Zhang Z."/>
            <person name="Fitz-Gibbon S.T."/>
            <person name="Lowe T.M."/>
            <person name="Saltikov C."/>
            <person name="House C.H."/>
            <person name="Richardson P."/>
        </authorList>
    </citation>
    <scope>NUCLEOTIDE SEQUENCE [LARGE SCALE GENOMIC DNA]</scope>
    <source>
        <strain evidence="2">ATCC 700844 / DSM 13496 / JCM 10307 / IC-167</strain>
    </source>
</reference>
<dbReference type="GO" id="GO:0003824">
    <property type="term" value="F:catalytic activity"/>
    <property type="evidence" value="ECO:0007669"/>
    <property type="project" value="InterPro"/>
</dbReference>
<dbReference type="EMBL" id="CP000852">
    <property type="protein sequence ID" value="ABW01629.1"/>
    <property type="molecule type" value="Genomic_DNA"/>
</dbReference>
<dbReference type="Proteomes" id="UP000001137">
    <property type="component" value="Chromosome"/>
</dbReference>
<dbReference type="OrthoDB" id="84708at2157"/>
<dbReference type="RefSeq" id="WP_012185848.1">
    <property type="nucleotide sequence ID" value="NC_009954.1"/>
</dbReference>
<evidence type="ECO:0008006" key="3">
    <source>
        <dbReference type="Google" id="ProtNLM"/>
    </source>
</evidence>
<dbReference type="HOGENOM" id="CLU_835761_0_0_2"/>
<dbReference type="GO" id="GO:0006281">
    <property type="term" value="P:DNA repair"/>
    <property type="evidence" value="ECO:0007669"/>
    <property type="project" value="InterPro"/>
</dbReference>
<name>A8MCX3_CALMQ</name>
<dbReference type="Gene3D" id="1.10.1670.10">
    <property type="entry name" value="Helix-hairpin-Helix base-excision DNA repair enzymes (C-terminal)"/>
    <property type="match status" value="1"/>
</dbReference>
<evidence type="ECO:0000313" key="2">
    <source>
        <dbReference type="Proteomes" id="UP000001137"/>
    </source>
</evidence>
<dbReference type="SUPFAM" id="SSF48150">
    <property type="entry name" value="DNA-glycosylase"/>
    <property type="match status" value="1"/>
</dbReference>
<dbReference type="InterPro" id="IPR023170">
    <property type="entry name" value="HhH_base_excis_C"/>
</dbReference>
<accession>A8MCX3</accession>
<organism evidence="1 2">
    <name type="scientific">Caldivirga maquilingensis (strain ATCC 700844 / DSM 13496 / JCM 10307 / IC-167)</name>
    <dbReference type="NCBI Taxonomy" id="397948"/>
    <lineage>
        <taxon>Archaea</taxon>
        <taxon>Thermoproteota</taxon>
        <taxon>Thermoprotei</taxon>
        <taxon>Thermoproteales</taxon>
        <taxon>Thermoproteaceae</taxon>
        <taxon>Caldivirga</taxon>
    </lineage>
</organism>
<sequence>MKISYVGNDAGWINYDKAIEVADLISNIRPTQDNYVNPDYYPPIELDLEIQAMYFMAMVAIDHRLNIPGHPFEATIDGKRYVGSDLLWRLGAEKLRDDASFFTPGRLAKLKPSDVKDWLGDVWDYGVRAFLLSDLGVKVASLFNNSALNALRSTGGRLLGPGGLIELMRNFTAYTDPVEKKTYLLAKFIHGRGIIKFTDVNNAQVAVDNHLTRIAIRLGLVELSQRFINMINNNISFTPNDDVNLRSLIRDSWKIVSMNSHVDAFSLDDYLWNLGRSTCIRDKPNCGKCQLRSACNAYRSGIFTNEHQFYSTFWY</sequence>
<keyword evidence="2" id="KW-1185">Reference proteome</keyword>